<evidence type="ECO:0000313" key="1">
    <source>
        <dbReference type="EMBL" id="QDA59011.1"/>
    </source>
</evidence>
<reference evidence="1 2" key="1">
    <citation type="submission" date="2019-06" db="EMBL/GenBank/DDBJ databases">
        <authorList>
            <person name="Srinivasan S."/>
        </authorList>
    </citation>
    <scope>NUCLEOTIDE SEQUENCE [LARGE SCALE GENOMIC DNA]</scope>
    <source>
        <strain evidence="1 2">17J68-5</strain>
    </source>
</reference>
<gene>
    <name evidence="1" type="ORF">FHG12_02345</name>
</gene>
<dbReference type="KEGG" id="hyj:FHG12_02345"/>
<dbReference type="AlphaFoldDB" id="A0A5B7ZVA1"/>
<dbReference type="EMBL" id="CP040896">
    <property type="protein sequence ID" value="QDA59011.1"/>
    <property type="molecule type" value="Genomic_DNA"/>
</dbReference>
<protein>
    <submittedName>
        <fullName evidence="1">Uncharacterized protein</fullName>
    </submittedName>
</protein>
<dbReference type="Proteomes" id="UP000305398">
    <property type="component" value="Chromosome"/>
</dbReference>
<organism evidence="1 2">
    <name type="scientific">Hymenobacter jejuensis</name>
    <dbReference type="NCBI Taxonomy" id="2502781"/>
    <lineage>
        <taxon>Bacteria</taxon>
        <taxon>Pseudomonadati</taxon>
        <taxon>Bacteroidota</taxon>
        <taxon>Cytophagia</taxon>
        <taxon>Cytophagales</taxon>
        <taxon>Hymenobacteraceae</taxon>
        <taxon>Hymenobacter</taxon>
    </lineage>
</organism>
<name>A0A5B7ZVA1_9BACT</name>
<accession>A0A5B7ZVA1</accession>
<evidence type="ECO:0000313" key="2">
    <source>
        <dbReference type="Proteomes" id="UP000305398"/>
    </source>
</evidence>
<keyword evidence="2" id="KW-1185">Reference proteome</keyword>
<proteinExistence type="predicted"/>
<sequence>MSRTASRARQTPYDNCIVAEICLLYFSQPLIYLMLNQIPQLDDFAVQHPRYAYRVDSAQFFGTKAEVMRQFYLKHRDYYPCGYATSEGGGSSIEVYAATGERSRITLFIEPSSHAEMEGLREVYEETLELRPDLEARRQWNEETRENTYPILRRRSLQHKKVLLDTFLTEFRERRISTEETEEALRVVATTGVGEFESRQTLILNYHPDDPSEPEALREAVATFEQRHATNTNIDY</sequence>
<dbReference type="RefSeq" id="WP_139514086.1">
    <property type="nucleotide sequence ID" value="NZ_CP040896.1"/>
</dbReference>